<organism evidence="1 2">
    <name type="scientific">Phocaeicola vulgatus</name>
    <name type="common">Bacteroides vulgatus</name>
    <dbReference type="NCBI Taxonomy" id="821"/>
    <lineage>
        <taxon>Bacteria</taxon>
        <taxon>Pseudomonadati</taxon>
        <taxon>Bacteroidota</taxon>
        <taxon>Bacteroidia</taxon>
        <taxon>Bacteroidales</taxon>
        <taxon>Bacteroidaceae</taxon>
        <taxon>Phocaeicola</taxon>
    </lineage>
</organism>
<reference evidence="2" key="1">
    <citation type="submission" date="2015-10" db="EMBL/GenBank/DDBJ databases">
        <title>Extensive mobilome-driven genome diversification in gut-associated Bacteroides vulgatus mpk.</title>
        <authorList>
            <person name="Beier S."/>
            <person name="Lange A."/>
            <person name="Huson D.H."/>
            <person name="Frick J.-S."/>
            <person name="Autenrieth I.B."/>
        </authorList>
    </citation>
    <scope>NUCLEOTIDE SEQUENCE [LARGE SCALE GENOMIC DNA]</scope>
    <source>
        <strain evidence="2">mpk</strain>
    </source>
</reference>
<accession>A0A0P0M442</accession>
<evidence type="ECO:0000313" key="1">
    <source>
        <dbReference type="EMBL" id="ALK85633.1"/>
    </source>
</evidence>
<sequence length="81" mass="9319">MIFKHLQKNNSRAMNKQELALQYFPDATSATAVRHLTRWIARCHPLGEALTGTGYQSRNRTFTWKQVTLIRQYLGEPSATP</sequence>
<gene>
    <name evidence="1" type="ORF">BvMPK_3052</name>
</gene>
<name>A0A0P0M442_PHOVU</name>
<dbReference type="AlphaFoldDB" id="A0A0P0M442"/>
<evidence type="ECO:0008006" key="3">
    <source>
        <dbReference type="Google" id="ProtNLM"/>
    </source>
</evidence>
<protein>
    <recommendedName>
        <fullName evidence="3">DUF4248 domain-containing protein</fullName>
    </recommendedName>
</protein>
<proteinExistence type="predicted"/>
<reference evidence="1 2" key="2">
    <citation type="journal article" date="2016" name="Genome Biol. Evol.">
        <title>Extensive mobilome-driven genome diversification in mouse gut-associated Bacteroides vulgatus mpk.</title>
        <authorList>
            <person name="Lange A."/>
            <person name="Beier S."/>
            <person name="Steimle A."/>
            <person name="Autenrieth I.B."/>
            <person name="Huson D.H."/>
            <person name="Frick J.S."/>
        </authorList>
    </citation>
    <scope>NUCLEOTIDE SEQUENCE [LARGE SCALE GENOMIC DNA]</scope>
    <source>
        <strain evidence="2">mpk</strain>
    </source>
</reference>
<dbReference type="EMBL" id="CP013020">
    <property type="protein sequence ID" value="ALK85633.1"/>
    <property type="molecule type" value="Genomic_DNA"/>
</dbReference>
<dbReference type="Proteomes" id="UP000061587">
    <property type="component" value="Chromosome"/>
</dbReference>
<dbReference type="InterPro" id="IPR025342">
    <property type="entry name" value="DUF4248"/>
</dbReference>
<dbReference type="Pfam" id="PF14053">
    <property type="entry name" value="DUF4248"/>
    <property type="match status" value="1"/>
</dbReference>
<evidence type="ECO:0000313" key="2">
    <source>
        <dbReference type="Proteomes" id="UP000061587"/>
    </source>
</evidence>